<name>A0A1D1ZXB7_AUXPR</name>
<evidence type="ECO:0000256" key="2">
    <source>
        <dbReference type="SAM" id="Phobius"/>
    </source>
</evidence>
<keyword evidence="2" id="KW-0472">Membrane</keyword>
<dbReference type="EMBL" id="GDKF01007247">
    <property type="protein sequence ID" value="JAT71375.1"/>
    <property type="molecule type" value="Transcribed_RNA"/>
</dbReference>
<sequence length="207" mass="21786">MGPSIALGWHDQCALGVWGLHRHQHRSARASGVGRHDPLAPGPRQPDGVSRGRISMAGQSPTYMSAALPEYRAKLPAFSVWPGRAKVALQTGAYIGLAGLLLFAKPGLFPIIFETEVARGYVRVGATLAVLFGAYYLGAACDDAAGRPPLFMYAATVAGRGLLSVAFCWLVWSGQCAVPLLWLAGLNALSAARLLRALIRPDGAPAG</sequence>
<feature type="transmembrane region" description="Helical" evidence="2">
    <location>
        <begin position="178"/>
        <end position="195"/>
    </location>
</feature>
<protein>
    <submittedName>
        <fullName evidence="3">Uncharacterized protein</fullName>
    </submittedName>
</protein>
<feature type="region of interest" description="Disordered" evidence="1">
    <location>
        <begin position="29"/>
        <end position="51"/>
    </location>
</feature>
<gene>
    <name evidence="3" type="ORF">g.13929</name>
</gene>
<accession>A0A1D1ZXB7</accession>
<evidence type="ECO:0000313" key="3">
    <source>
        <dbReference type="EMBL" id="JAT71375.1"/>
    </source>
</evidence>
<keyword evidence="2" id="KW-0812">Transmembrane</keyword>
<dbReference type="AlphaFoldDB" id="A0A1D1ZXB7"/>
<keyword evidence="2" id="KW-1133">Transmembrane helix</keyword>
<feature type="transmembrane region" description="Helical" evidence="2">
    <location>
        <begin position="93"/>
        <end position="113"/>
    </location>
</feature>
<reference evidence="3" key="1">
    <citation type="submission" date="2015-08" db="EMBL/GenBank/DDBJ databases">
        <authorList>
            <person name="Babu N.S."/>
            <person name="Beckwith C.J."/>
            <person name="Beseler K.G."/>
            <person name="Brison A."/>
            <person name="Carone J.V."/>
            <person name="Caskin T.P."/>
            <person name="Diamond M."/>
            <person name="Durham M.E."/>
            <person name="Foxe J.M."/>
            <person name="Go M."/>
            <person name="Henderson B.A."/>
            <person name="Jones I.B."/>
            <person name="McGettigan J.A."/>
            <person name="Micheletti S.J."/>
            <person name="Nasrallah M.E."/>
            <person name="Ortiz D."/>
            <person name="Piller C.R."/>
            <person name="Privatt S.R."/>
            <person name="Schneider S.L."/>
            <person name="Sharp S."/>
            <person name="Smith T.C."/>
            <person name="Stanton J.D."/>
            <person name="Ullery H.E."/>
            <person name="Wilson R.J."/>
            <person name="Serrano M.G."/>
            <person name="Buck G."/>
            <person name="Lee V."/>
            <person name="Wang Y."/>
            <person name="Carvalho R."/>
            <person name="Voegtly L."/>
            <person name="Shi R."/>
            <person name="Duckworth R."/>
            <person name="Johnson A."/>
            <person name="Loviza R."/>
            <person name="Walstead R."/>
            <person name="Shah Z."/>
            <person name="Kiflezghi M."/>
            <person name="Wade K."/>
            <person name="Ball S.L."/>
            <person name="Bradley K.W."/>
            <person name="Asai D.J."/>
            <person name="Bowman C.A."/>
            <person name="Russell D.A."/>
            <person name="Pope W.H."/>
            <person name="Jacobs-Sera D."/>
            <person name="Hendrix R.W."/>
            <person name="Hatfull G.F."/>
        </authorList>
    </citation>
    <scope>NUCLEOTIDE SEQUENCE</scope>
</reference>
<feature type="transmembrane region" description="Helical" evidence="2">
    <location>
        <begin position="119"/>
        <end position="138"/>
    </location>
</feature>
<proteinExistence type="predicted"/>
<feature type="transmembrane region" description="Helical" evidence="2">
    <location>
        <begin position="150"/>
        <end position="172"/>
    </location>
</feature>
<evidence type="ECO:0000256" key="1">
    <source>
        <dbReference type="SAM" id="MobiDB-lite"/>
    </source>
</evidence>
<organism evidence="3">
    <name type="scientific">Auxenochlorella protothecoides</name>
    <name type="common">Green microalga</name>
    <name type="synonym">Chlorella protothecoides</name>
    <dbReference type="NCBI Taxonomy" id="3075"/>
    <lineage>
        <taxon>Eukaryota</taxon>
        <taxon>Viridiplantae</taxon>
        <taxon>Chlorophyta</taxon>
        <taxon>core chlorophytes</taxon>
        <taxon>Trebouxiophyceae</taxon>
        <taxon>Chlorellales</taxon>
        <taxon>Chlorellaceae</taxon>
        <taxon>Auxenochlorella</taxon>
    </lineage>
</organism>